<sequence>MPTLSTSSNYNVIVPFPWPPLPSACAGLEGRMEAGAMFRGCVASDSDIVLQFCCHEVGSTATFVNMTCGCPFNDVFVPGNYKLFMDCTTENEKGSLCQHIPREPSFHPRPRWDLELMLTGMLWGIWTYFLKCAQTVLSRPEQTER</sequence>
<dbReference type="AlphaFoldDB" id="A0AAW0CAK1"/>
<name>A0AAW0CAK1_9AGAR</name>
<accession>A0AAW0CAK1</accession>
<evidence type="ECO:0000313" key="1">
    <source>
        <dbReference type="EMBL" id="KAK7036329.1"/>
    </source>
</evidence>
<proteinExistence type="predicted"/>
<protein>
    <submittedName>
        <fullName evidence="1">Uncharacterized protein</fullName>
    </submittedName>
</protein>
<reference evidence="1 2" key="1">
    <citation type="journal article" date="2024" name="J Genomics">
        <title>Draft genome sequencing and assembly of Favolaschia claudopus CIRM-BRFM 2984 isolated from oak limbs.</title>
        <authorList>
            <person name="Navarro D."/>
            <person name="Drula E."/>
            <person name="Chaduli D."/>
            <person name="Cazenave R."/>
            <person name="Ahrendt S."/>
            <person name="Wang J."/>
            <person name="Lipzen A."/>
            <person name="Daum C."/>
            <person name="Barry K."/>
            <person name="Grigoriev I.V."/>
            <person name="Favel A."/>
            <person name="Rosso M.N."/>
            <person name="Martin F."/>
        </authorList>
    </citation>
    <scope>NUCLEOTIDE SEQUENCE [LARGE SCALE GENOMIC DNA]</scope>
    <source>
        <strain evidence="1 2">CIRM-BRFM 2984</strain>
    </source>
</reference>
<dbReference type="Proteomes" id="UP001362999">
    <property type="component" value="Unassembled WGS sequence"/>
</dbReference>
<keyword evidence="2" id="KW-1185">Reference proteome</keyword>
<organism evidence="1 2">
    <name type="scientific">Favolaschia claudopus</name>
    <dbReference type="NCBI Taxonomy" id="2862362"/>
    <lineage>
        <taxon>Eukaryota</taxon>
        <taxon>Fungi</taxon>
        <taxon>Dikarya</taxon>
        <taxon>Basidiomycota</taxon>
        <taxon>Agaricomycotina</taxon>
        <taxon>Agaricomycetes</taxon>
        <taxon>Agaricomycetidae</taxon>
        <taxon>Agaricales</taxon>
        <taxon>Marasmiineae</taxon>
        <taxon>Mycenaceae</taxon>
        <taxon>Favolaschia</taxon>
    </lineage>
</organism>
<gene>
    <name evidence="1" type="ORF">R3P38DRAFT_2771806</name>
</gene>
<comment type="caution">
    <text evidence="1">The sequence shown here is derived from an EMBL/GenBank/DDBJ whole genome shotgun (WGS) entry which is preliminary data.</text>
</comment>
<evidence type="ECO:0000313" key="2">
    <source>
        <dbReference type="Proteomes" id="UP001362999"/>
    </source>
</evidence>
<dbReference type="EMBL" id="JAWWNJ010000019">
    <property type="protein sequence ID" value="KAK7036329.1"/>
    <property type="molecule type" value="Genomic_DNA"/>
</dbReference>